<dbReference type="Proteomes" id="UP000629098">
    <property type="component" value="Unassembled WGS sequence"/>
</dbReference>
<organism evidence="1 2">
    <name type="scientific">Iningainema tapete BLCC-T55</name>
    <dbReference type="NCBI Taxonomy" id="2748662"/>
    <lineage>
        <taxon>Bacteria</taxon>
        <taxon>Bacillati</taxon>
        <taxon>Cyanobacteriota</taxon>
        <taxon>Cyanophyceae</taxon>
        <taxon>Nostocales</taxon>
        <taxon>Scytonemataceae</taxon>
        <taxon>Iningainema tapete</taxon>
    </lineage>
</organism>
<comment type="caution">
    <text evidence="1">The sequence shown here is derived from an EMBL/GenBank/DDBJ whole genome shotgun (WGS) entry which is preliminary data.</text>
</comment>
<evidence type="ECO:0000313" key="1">
    <source>
        <dbReference type="EMBL" id="MBD2774734.1"/>
    </source>
</evidence>
<sequence>MDIEQIKALSLAAKTLSGQAIELIEKGHYVEGHNLMRQAVEAGRKCRQLIQQPKIEQALTQFEQA</sequence>
<accession>A0A8J7C6T1</accession>
<protein>
    <submittedName>
        <fullName evidence="1">Uncharacterized protein</fullName>
    </submittedName>
</protein>
<keyword evidence="2" id="KW-1185">Reference proteome</keyword>
<name>A0A8J7C6T1_9CYAN</name>
<reference evidence="1" key="1">
    <citation type="submission" date="2020-09" db="EMBL/GenBank/DDBJ databases">
        <title>Iningainema tapete sp. nov. (Scytonemataceae, Cyanobacteria) from greenhouses in central Florida (USA) produces two types of nodularin with biosynthetic potential for microcystin-LR and anabaenopeptins.</title>
        <authorList>
            <person name="Berthold D.E."/>
            <person name="Lefler F.W."/>
            <person name="Huang I.-S."/>
            <person name="Abdulla H."/>
            <person name="Zimba P.V."/>
            <person name="Laughinghouse H.D. IV."/>
        </authorList>
    </citation>
    <scope>NUCLEOTIDE SEQUENCE</scope>
    <source>
        <strain evidence="1">BLCCT55</strain>
    </source>
</reference>
<dbReference type="AlphaFoldDB" id="A0A8J7C6T1"/>
<evidence type="ECO:0000313" key="2">
    <source>
        <dbReference type="Proteomes" id="UP000629098"/>
    </source>
</evidence>
<dbReference type="EMBL" id="JACXAE010000072">
    <property type="protein sequence ID" value="MBD2774734.1"/>
    <property type="molecule type" value="Genomic_DNA"/>
</dbReference>
<gene>
    <name evidence="1" type="ORF">ICL16_22355</name>
</gene>
<proteinExistence type="predicted"/>
<dbReference type="RefSeq" id="WP_190832156.1">
    <property type="nucleotide sequence ID" value="NZ_CAWPPI010000072.1"/>
</dbReference>